<sequence length="408" mass="44245">MATEKGSQLYTKPTYRWPILLAALVASATGLVLFHNLARRSNLHTQAVKAPKTAPARIVRVAVTGLGRLQPQGEVTRLFAPSSLSGVRVEKMLVKEGDEVRSGQVVALLESYARAKAALQQASDKVQIAQAQLAQVKAGAKTGEVDAQKAAIARLESQLKGDTATKRATITRLQAELENAQTENNRYQQLYNQGAISASTADSKRLQQQTVQQQLTAAQADLNSTVNTINDQLREAKAKLGSIKEVRVVDVKLADVQVQSAITAVQQAKADYDLTYLKSPIDGRILKVHAKTGEVSTNEGIVDIGKTSQMYVEAEIYQTDISKVRIGQKATITSTAFSKKIKGTVSEIGLQVDRQNILSVNPAADTDRRIIQVKIRIDDPADSQRVAGLTNLQVDVAIHIQSTVNNHQ</sequence>
<feature type="coiled-coil region" evidence="3">
    <location>
        <begin position="163"/>
        <end position="193"/>
    </location>
</feature>
<feature type="transmembrane region" description="Helical" evidence="4">
    <location>
        <begin position="15"/>
        <end position="34"/>
    </location>
</feature>
<dbReference type="PANTHER" id="PTHR32347">
    <property type="entry name" value="EFFLUX SYSTEM COMPONENT YKNX-RELATED"/>
    <property type="match status" value="1"/>
</dbReference>
<proteinExistence type="predicted"/>
<dbReference type="Gene3D" id="1.10.287.470">
    <property type="entry name" value="Helix hairpin bin"/>
    <property type="match status" value="1"/>
</dbReference>
<keyword evidence="4" id="KW-1133">Transmembrane helix</keyword>
<gene>
    <name evidence="5" type="ORF">DP115_07260</name>
</gene>
<feature type="coiled-coil region" evidence="3">
    <location>
        <begin position="105"/>
        <end position="139"/>
    </location>
</feature>
<dbReference type="InterPro" id="IPR014315">
    <property type="entry name" value="ABC_heterocyst_DevB"/>
</dbReference>
<dbReference type="SUPFAM" id="SSF111369">
    <property type="entry name" value="HlyD-like secretion proteins"/>
    <property type="match status" value="2"/>
</dbReference>
<evidence type="ECO:0000313" key="6">
    <source>
        <dbReference type="Proteomes" id="UP000762253"/>
    </source>
</evidence>
<dbReference type="PRINTS" id="PR01490">
    <property type="entry name" value="RTXTOXIND"/>
</dbReference>
<comment type="subcellular location">
    <subcellularLocation>
        <location evidence="1">Cell envelope</location>
    </subcellularLocation>
</comment>
<keyword evidence="2 3" id="KW-0175">Coiled coil</keyword>
<evidence type="ECO:0000256" key="3">
    <source>
        <dbReference type="SAM" id="Coils"/>
    </source>
</evidence>
<evidence type="ECO:0000313" key="5">
    <source>
        <dbReference type="EMBL" id="NMF62590.1"/>
    </source>
</evidence>
<accession>A0ABX1M449</accession>
<evidence type="ECO:0000256" key="2">
    <source>
        <dbReference type="ARBA" id="ARBA00023054"/>
    </source>
</evidence>
<dbReference type="Gene3D" id="2.40.30.170">
    <property type="match status" value="1"/>
</dbReference>
<evidence type="ECO:0000256" key="4">
    <source>
        <dbReference type="SAM" id="Phobius"/>
    </source>
</evidence>
<dbReference type="InterPro" id="IPR050465">
    <property type="entry name" value="UPF0194_transport"/>
</dbReference>
<comment type="caution">
    <text evidence="5">The sequence shown here is derived from an EMBL/GenBank/DDBJ whole genome shotgun (WGS) entry which is preliminary data.</text>
</comment>
<name>A0ABX1M449_9CYAN</name>
<protein>
    <submittedName>
        <fullName evidence="5">HlyD family secretion protein</fullName>
    </submittedName>
</protein>
<dbReference type="PANTHER" id="PTHR32347:SF27">
    <property type="entry name" value="RND EFFLUX PUMP MEMBRANE FUSION PROTEIN BARREL-SANDWICH DOMAIN-CONTAINING PROTEIN"/>
    <property type="match status" value="1"/>
</dbReference>
<dbReference type="EMBL" id="QMEC01000020">
    <property type="protein sequence ID" value="NMF62590.1"/>
    <property type="molecule type" value="Genomic_DNA"/>
</dbReference>
<dbReference type="Proteomes" id="UP000762253">
    <property type="component" value="Unassembled WGS sequence"/>
</dbReference>
<keyword evidence="4" id="KW-0812">Transmembrane</keyword>
<keyword evidence="6" id="KW-1185">Reference proteome</keyword>
<keyword evidence="4" id="KW-0472">Membrane</keyword>
<dbReference type="NCBIfam" id="TIGR02971">
    <property type="entry name" value="heterocyst_DevB"/>
    <property type="match status" value="1"/>
</dbReference>
<dbReference type="RefSeq" id="WP_169264191.1">
    <property type="nucleotide sequence ID" value="NZ_QMEC01000020.1"/>
</dbReference>
<evidence type="ECO:0000256" key="1">
    <source>
        <dbReference type="ARBA" id="ARBA00004196"/>
    </source>
</evidence>
<reference evidence="5 6" key="1">
    <citation type="submission" date="2018-06" db="EMBL/GenBank/DDBJ databases">
        <title>Comparative genomics of Brasilonema spp. strains.</title>
        <authorList>
            <person name="Alvarenga D.O."/>
            <person name="Fiore M.F."/>
            <person name="Varani A.M."/>
        </authorList>
    </citation>
    <scope>NUCLEOTIDE SEQUENCE [LARGE SCALE GENOMIC DNA]</scope>
    <source>
        <strain evidence="5 6">UFV-OR1</strain>
    </source>
</reference>
<organism evidence="5 6">
    <name type="scientific">Brasilonema octagenarum UFV-OR1</name>
    <dbReference type="NCBI Taxonomy" id="417115"/>
    <lineage>
        <taxon>Bacteria</taxon>
        <taxon>Bacillati</taxon>
        <taxon>Cyanobacteriota</taxon>
        <taxon>Cyanophyceae</taxon>
        <taxon>Nostocales</taxon>
        <taxon>Scytonemataceae</taxon>
        <taxon>Brasilonema</taxon>
        <taxon>Octagenarum group</taxon>
    </lineage>
</organism>